<feature type="transmembrane region" description="Helical" evidence="6">
    <location>
        <begin position="276"/>
        <end position="298"/>
    </location>
</feature>
<feature type="transmembrane region" description="Helical" evidence="6">
    <location>
        <begin position="502"/>
        <end position="522"/>
    </location>
</feature>
<dbReference type="GO" id="GO:0016020">
    <property type="term" value="C:membrane"/>
    <property type="evidence" value="ECO:0007669"/>
    <property type="project" value="UniProtKB-SubCell"/>
</dbReference>
<feature type="transmembrane region" description="Helical" evidence="6">
    <location>
        <begin position="214"/>
        <end position="234"/>
    </location>
</feature>
<organism evidence="7 8">
    <name type="scientific">Acidisarcina polymorpha</name>
    <dbReference type="NCBI Taxonomy" id="2211140"/>
    <lineage>
        <taxon>Bacteria</taxon>
        <taxon>Pseudomonadati</taxon>
        <taxon>Acidobacteriota</taxon>
        <taxon>Terriglobia</taxon>
        <taxon>Terriglobales</taxon>
        <taxon>Acidobacteriaceae</taxon>
        <taxon>Acidisarcina</taxon>
    </lineage>
</organism>
<keyword evidence="4 6" id="KW-1133">Transmembrane helix</keyword>
<evidence type="ECO:0000313" key="8">
    <source>
        <dbReference type="Proteomes" id="UP000253606"/>
    </source>
</evidence>
<comment type="subcellular location">
    <subcellularLocation>
        <location evidence="1">Membrane</location>
        <topology evidence="1">Multi-pass membrane protein</topology>
    </subcellularLocation>
</comment>
<dbReference type="Gene3D" id="1.20.1740.10">
    <property type="entry name" value="Amino acid/polyamine transporter I"/>
    <property type="match status" value="1"/>
</dbReference>
<accession>A0A2Z5G838</accession>
<feature type="transmembrane region" description="Helical" evidence="6">
    <location>
        <begin position="319"/>
        <end position="343"/>
    </location>
</feature>
<feature type="transmembrane region" description="Helical" evidence="6">
    <location>
        <begin position="28"/>
        <end position="50"/>
    </location>
</feature>
<evidence type="ECO:0000256" key="5">
    <source>
        <dbReference type="ARBA" id="ARBA00023136"/>
    </source>
</evidence>
<feature type="transmembrane region" description="Helical" evidence="6">
    <location>
        <begin position="475"/>
        <end position="496"/>
    </location>
</feature>
<dbReference type="InterPro" id="IPR002293">
    <property type="entry name" value="AA/rel_permease1"/>
</dbReference>
<keyword evidence="5 6" id="KW-0472">Membrane</keyword>
<gene>
    <name evidence="7" type="ORF">ACPOL_5616</name>
</gene>
<dbReference type="EMBL" id="CP030840">
    <property type="protein sequence ID" value="AXC14864.1"/>
    <property type="molecule type" value="Genomic_DNA"/>
</dbReference>
<dbReference type="Proteomes" id="UP000253606">
    <property type="component" value="Chromosome"/>
</dbReference>
<protein>
    <submittedName>
        <fullName evidence="7">Amino acid permease</fullName>
    </submittedName>
</protein>
<name>A0A2Z5G838_9BACT</name>
<reference evidence="7 8" key="1">
    <citation type="journal article" date="2018" name="Front. Microbiol.">
        <title>Hydrolytic Capabilities as a Key to Environmental Success: Chitinolytic and Cellulolytic Acidobacteria From Acidic Sub-arctic Soils and Boreal Peatlands.</title>
        <authorList>
            <person name="Belova S.E."/>
            <person name="Ravin N.V."/>
            <person name="Pankratov T.A."/>
            <person name="Rakitin A.L."/>
            <person name="Ivanova A.A."/>
            <person name="Beletsky A.V."/>
            <person name="Mardanov A.V."/>
            <person name="Sinninghe Damste J.S."/>
            <person name="Dedysh S.N."/>
        </authorList>
    </citation>
    <scope>NUCLEOTIDE SEQUENCE [LARGE SCALE GENOMIC DNA]</scope>
    <source>
        <strain evidence="7 8">SBC82</strain>
    </source>
</reference>
<evidence type="ECO:0000256" key="4">
    <source>
        <dbReference type="ARBA" id="ARBA00022989"/>
    </source>
</evidence>
<proteinExistence type="predicted"/>
<feature type="transmembrane region" description="Helical" evidence="6">
    <location>
        <begin position="418"/>
        <end position="435"/>
    </location>
</feature>
<keyword evidence="8" id="KW-1185">Reference proteome</keyword>
<feature type="transmembrane region" description="Helical" evidence="6">
    <location>
        <begin position="93"/>
        <end position="111"/>
    </location>
</feature>
<dbReference type="PANTHER" id="PTHR43243">
    <property type="entry name" value="INNER MEMBRANE TRANSPORTER YGJI-RELATED"/>
    <property type="match status" value="1"/>
</dbReference>
<evidence type="ECO:0000313" key="7">
    <source>
        <dbReference type="EMBL" id="AXC14864.1"/>
    </source>
</evidence>
<dbReference type="RefSeq" id="WP_114209548.1">
    <property type="nucleotide sequence ID" value="NZ_CP030840.1"/>
</dbReference>
<keyword evidence="2" id="KW-0813">Transport</keyword>
<sequence>MPNLLAKKPLSALLSEAKQEGEQTLERVLGPFSLTALGVGAVIGAGIFVLSGLGAHYAGPGLMLSFILSGLGCAFAGLCYAEFAAMIPLAGSAYTYAYATLGELFAWIIGWDLTLEYAMGASTVSSGWSNHFIEFLRIFGLKMPLWLAYDHWTGLRAATDIVARQFVSATNPALLPGSQEFLLKLDAVKNAQTPELLSHAHQLLNAPHLFGVEIGVNIPAFIIALIITTILVIGIKESAKFNAGIVMLKVSVVLFVLGLGSHYVNRANWGTDWHSYAPNGFAGIGLAAGYIFFSYIGFDAVSTTAQEAKNPQRDLPIGIIASLTICTLLYIGVAAVLTGMVPWREVNIEAPIARAFLDKDLGWASNIITVGALAGLTSVMLVMLLGQSRVLYAMANDGLLPRSFFASIHPKFRTPWKSTILAGLLAAIVGSVTPIDDIGKMVNIGTLLAFVIVCIAVVVLRRTNPDQPRPFKTPGIYLGGLLPVVPILGILFNGYMMYKLGWINWARLIIWLIIGLVVYFFYSVKHSKVQAMPAAMTTGRPMVKGVAARE</sequence>
<dbReference type="AlphaFoldDB" id="A0A2Z5G838"/>
<feature type="transmembrane region" description="Helical" evidence="6">
    <location>
        <begin position="363"/>
        <end position="385"/>
    </location>
</feature>
<feature type="transmembrane region" description="Helical" evidence="6">
    <location>
        <begin position="441"/>
        <end position="463"/>
    </location>
</feature>
<evidence type="ECO:0000256" key="6">
    <source>
        <dbReference type="SAM" id="Phobius"/>
    </source>
</evidence>
<feature type="transmembrane region" description="Helical" evidence="6">
    <location>
        <begin position="246"/>
        <end position="264"/>
    </location>
</feature>
<dbReference type="Pfam" id="PF13520">
    <property type="entry name" value="AA_permease_2"/>
    <property type="match status" value="1"/>
</dbReference>
<dbReference type="PANTHER" id="PTHR43243:SF4">
    <property type="entry name" value="CATIONIC AMINO ACID TRANSPORTER 4"/>
    <property type="match status" value="1"/>
</dbReference>
<evidence type="ECO:0000256" key="2">
    <source>
        <dbReference type="ARBA" id="ARBA00022448"/>
    </source>
</evidence>
<dbReference type="OrthoDB" id="9762947at2"/>
<evidence type="ECO:0000256" key="3">
    <source>
        <dbReference type="ARBA" id="ARBA00022692"/>
    </source>
</evidence>
<dbReference type="GO" id="GO:0015171">
    <property type="term" value="F:amino acid transmembrane transporter activity"/>
    <property type="evidence" value="ECO:0007669"/>
    <property type="project" value="TreeGrafter"/>
</dbReference>
<feature type="transmembrane region" description="Helical" evidence="6">
    <location>
        <begin position="62"/>
        <end position="81"/>
    </location>
</feature>
<dbReference type="KEGG" id="abas:ACPOL_5616"/>
<dbReference type="PIRSF" id="PIRSF006060">
    <property type="entry name" value="AA_transporter"/>
    <property type="match status" value="1"/>
</dbReference>
<keyword evidence="3 6" id="KW-0812">Transmembrane</keyword>
<evidence type="ECO:0000256" key="1">
    <source>
        <dbReference type="ARBA" id="ARBA00004141"/>
    </source>
</evidence>